<evidence type="ECO:0000256" key="3">
    <source>
        <dbReference type="ARBA" id="ARBA00022576"/>
    </source>
</evidence>
<evidence type="ECO:0000256" key="2">
    <source>
        <dbReference type="ARBA" id="ARBA00011738"/>
    </source>
</evidence>
<sequence>MLIPAPCLHTLLRLLDESEVKAVPYQLMEEAIYICNPGNPTGHVQDRGSIERVIRFAAAERLVLLAHEVHQDSVHQVWRQMCFMDTTIKTTPSGCVFWFLLPLWTRSWLVFSLSTYVCWKGHKHTKKKAIKEALL</sequence>
<dbReference type="AlphaFoldDB" id="A0AAV6SAA1"/>
<protein>
    <recommendedName>
        <fullName evidence="7">alanine transaminase</fullName>
        <ecNumber evidence="7">2.6.1.2</ecNumber>
    </recommendedName>
</protein>
<dbReference type="Pfam" id="PF00155">
    <property type="entry name" value="Aminotran_1_2"/>
    <property type="match status" value="1"/>
</dbReference>
<dbReference type="PANTHER" id="PTHR11751:SF469">
    <property type="entry name" value="ALANINE TRANSAMINASE"/>
    <property type="match status" value="1"/>
</dbReference>
<comment type="subunit">
    <text evidence="2">Homodimer.</text>
</comment>
<evidence type="ECO:0000313" key="10">
    <source>
        <dbReference type="EMBL" id="KAG7514518.1"/>
    </source>
</evidence>
<keyword evidence="3 10" id="KW-0032">Aminotransferase</keyword>
<name>A0AAV6SAA1_SOLSE</name>
<evidence type="ECO:0000256" key="7">
    <source>
        <dbReference type="ARBA" id="ARBA00026106"/>
    </source>
</evidence>
<reference evidence="10 11" key="1">
    <citation type="journal article" date="2021" name="Sci. Rep.">
        <title>Chromosome anchoring in Senegalese sole (Solea senegalensis) reveals sex-associated markers and genome rearrangements in flatfish.</title>
        <authorList>
            <person name="Guerrero-Cozar I."/>
            <person name="Gomez-Garrido J."/>
            <person name="Berbel C."/>
            <person name="Martinez-Blanch J.F."/>
            <person name="Alioto T."/>
            <person name="Claros M.G."/>
            <person name="Gagnaire P.A."/>
            <person name="Manchado M."/>
        </authorList>
    </citation>
    <scope>NUCLEOTIDE SEQUENCE [LARGE SCALE GENOMIC DNA]</scope>
    <source>
        <strain evidence="10">Sse05_10M</strain>
    </source>
</reference>
<evidence type="ECO:0000259" key="9">
    <source>
        <dbReference type="Pfam" id="PF00155"/>
    </source>
</evidence>
<gene>
    <name evidence="10" type="ORF">JOB18_036199</name>
</gene>
<feature type="domain" description="Aminotransferase class I/classII large" evidence="9">
    <location>
        <begin position="16"/>
        <end position="87"/>
    </location>
</feature>
<accession>A0AAV6SAA1</accession>
<proteinExistence type="predicted"/>
<comment type="cofactor">
    <cofactor evidence="1">
        <name>pyridoxal 5'-phosphate</name>
        <dbReference type="ChEBI" id="CHEBI:597326"/>
    </cofactor>
</comment>
<comment type="caution">
    <text evidence="10">The sequence shown here is derived from an EMBL/GenBank/DDBJ whole genome shotgun (WGS) entry which is preliminary data.</text>
</comment>
<comment type="catalytic activity">
    <reaction evidence="8">
        <text>L-alanine + 2-oxoglutarate = pyruvate + L-glutamate</text>
        <dbReference type="Rhea" id="RHEA:19453"/>
        <dbReference type="ChEBI" id="CHEBI:15361"/>
        <dbReference type="ChEBI" id="CHEBI:16810"/>
        <dbReference type="ChEBI" id="CHEBI:29985"/>
        <dbReference type="ChEBI" id="CHEBI:57972"/>
        <dbReference type="EC" id="2.6.1.2"/>
    </reaction>
</comment>
<comment type="pathway">
    <text evidence="6">Amino-acid degradation; L-alanine degradation via transaminase pathway; pyruvate from L-alanine: step 1/1.</text>
</comment>
<dbReference type="EC" id="2.6.1.2" evidence="7"/>
<keyword evidence="4" id="KW-0808">Transferase</keyword>
<dbReference type="InterPro" id="IPR045088">
    <property type="entry name" value="ALAT1/2-like"/>
</dbReference>
<evidence type="ECO:0000256" key="6">
    <source>
        <dbReference type="ARBA" id="ARBA00025708"/>
    </source>
</evidence>
<dbReference type="GO" id="GO:0004021">
    <property type="term" value="F:L-alanine:2-oxoglutarate aminotransferase activity"/>
    <property type="evidence" value="ECO:0007669"/>
    <property type="project" value="UniProtKB-EC"/>
</dbReference>
<keyword evidence="5" id="KW-0663">Pyridoxal phosphate</keyword>
<dbReference type="EMBL" id="JAGKHQ010000006">
    <property type="protein sequence ID" value="KAG7514518.1"/>
    <property type="molecule type" value="Genomic_DNA"/>
</dbReference>
<organism evidence="10 11">
    <name type="scientific">Solea senegalensis</name>
    <name type="common">Senegalese sole</name>
    <dbReference type="NCBI Taxonomy" id="28829"/>
    <lineage>
        <taxon>Eukaryota</taxon>
        <taxon>Metazoa</taxon>
        <taxon>Chordata</taxon>
        <taxon>Craniata</taxon>
        <taxon>Vertebrata</taxon>
        <taxon>Euteleostomi</taxon>
        <taxon>Actinopterygii</taxon>
        <taxon>Neopterygii</taxon>
        <taxon>Teleostei</taxon>
        <taxon>Neoteleostei</taxon>
        <taxon>Acanthomorphata</taxon>
        <taxon>Carangaria</taxon>
        <taxon>Pleuronectiformes</taxon>
        <taxon>Pleuronectoidei</taxon>
        <taxon>Soleidae</taxon>
        <taxon>Solea</taxon>
    </lineage>
</organism>
<evidence type="ECO:0000313" key="11">
    <source>
        <dbReference type="Proteomes" id="UP000693946"/>
    </source>
</evidence>
<evidence type="ECO:0000256" key="4">
    <source>
        <dbReference type="ARBA" id="ARBA00022679"/>
    </source>
</evidence>
<evidence type="ECO:0000256" key="5">
    <source>
        <dbReference type="ARBA" id="ARBA00022898"/>
    </source>
</evidence>
<evidence type="ECO:0000256" key="8">
    <source>
        <dbReference type="ARBA" id="ARBA00047412"/>
    </source>
</evidence>
<dbReference type="InterPro" id="IPR004839">
    <property type="entry name" value="Aminotransferase_I/II_large"/>
</dbReference>
<evidence type="ECO:0000256" key="1">
    <source>
        <dbReference type="ARBA" id="ARBA00001933"/>
    </source>
</evidence>
<dbReference type="Proteomes" id="UP000693946">
    <property type="component" value="Linkage Group LG14"/>
</dbReference>
<dbReference type="GO" id="GO:0030170">
    <property type="term" value="F:pyridoxal phosphate binding"/>
    <property type="evidence" value="ECO:0007669"/>
    <property type="project" value="InterPro"/>
</dbReference>
<keyword evidence="11" id="KW-1185">Reference proteome</keyword>
<dbReference type="PANTHER" id="PTHR11751">
    <property type="entry name" value="ALANINE AMINOTRANSFERASE"/>
    <property type="match status" value="1"/>
</dbReference>